<sequence length="103" mass="11311">MIRWSPTAPARPACPHRRLTRLLGAELGEGFALGNSTLRPWASANFVGARHLFRCSGSSFEARALQDRLAAVEWRLPGHIVADLSVEALSPDEFTVEILTVED</sequence>
<name>A0ABN1LX97_9SPHN</name>
<gene>
    <name evidence="1" type="ORF">GCM10009115_04300</name>
</gene>
<dbReference type="Proteomes" id="UP001500738">
    <property type="component" value="Unassembled WGS sequence"/>
</dbReference>
<accession>A0ABN1LX97</accession>
<evidence type="ECO:0000313" key="2">
    <source>
        <dbReference type="Proteomes" id="UP001500738"/>
    </source>
</evidence>
<organism evidence="1 2">
    <name type="scientific">Sphingopyxis soli</name>
    <dbReference type="NCBI Taxonomy" id="592051"/>
    <lineage>
        <taxon>Bacteria</taxon>
        <taxon>Pseudomonadati</taxon>
        <taxon>Pseudomonadota</taxon>
        <taxon>Alphaproteobacteria</taxon>
        <taxon>Sphingomonadales</taxon>
        <taxon>Sphingomonadaceae</taxon>
        <taxon>Sphingopyxis</taxon>
    </lineage>
</organism>
<reference evidence="1 2" key="1">
    <citation type="journal article" date="2019" name="Int. J. Syst. Evol. Microbiol.">
        <title>The Global Catalogue of Microorganisms (GCM) 10K type strain sequencing project: providing services to taxonomists for standard genome sequencing and annotation.</title>
        <authorList>
            <consortium name="The Broad Institute Genomics Platform"/>
            <consortium name="The Broad Institute Genome Sequencing Center for Infectious Disease"/>
            <person name="Wu L."/>
            <person name="Ma J."/>
        </authorList>
    </citation>
    <scope>NUCLEOTIDE SEQUENCE [LARGE SCALE GENOMIC DNA]</scope>
    <source>
        <strain evidence="1 2">JCM 15910</strain>
    </source>
</reference>
<proteinExistence type="predicted"/>
<comment type="caution">
    <text evidence="1">The sequence shown here is derived from an EMBL/GenBank/DDBJ whole genome shotgun (WGS) entry which is preliminary data.</text>
</comment>
<dbReference type="EMBL" id="BAAAFE010000002">
    <property type="protein sequence ID" value="GAA0861476.1"/>
    <property type="molecule type" value="Genomic_DNA"/>
</dbReference>
<protein>
    <submittedName>
        <fullName evidence="1">Uncharacterized protein</fullName>
    </submittedName>
</protein>
<keyword evidence="2" id="KW-1185">Reference proteome</keyword>
<dbReference type="RefSeq" id="WP_246553494.1">
    <property type="nucleotide sequence ID" value="NZ_BAAAFE010000002.1"/>
</dbReference>
<evidence type="ECO:0000313" key="1">
    <source>
        <dbReference type="EMBL" id="GAA0861476.1"/>
    </source>
</evidence>